<dbReference type="Pfam" id="PF16877">
    <property type="entry name" value="DUF5078"/>
    <property type="match status" value="1"/>
</dbReference>
<protein>
    <recommendedName>
        <fullName evidence="4">DUF5078 domain-containing protein</fullName>
    </recommendedName>
</protein>
<dbReference type="AlphaFoldDB" id="A0A0D1LNC3"/>
<dbReference type="STRING" id="280871.TL10_07350"/>
<sequence length="156" mass="17456">MVQIKRGLKRAGTAVAALGAVATTLAGPAAADATDDYPIPHRIIITTCDAEQYLAAARDTSPVYFSRYMIDMHNRPADIQQMAQDRIHWFFSLDAVGRRQYSEDTATNIYYEQVATHWGNWAKIFFNNKGVVAKATDVCQSYPKGDLNVWNWVQAP</sequence>
<dbReference type="OrthoDB" id="4761571at2"/>
<keyword evidence="1" id="KW-0732">Signal</keyword>
<feature type="signal peptide" evidence="1">
    <location>
        <begin position="1"/>
        <end position="31"/>
    </location>
</feature>
<dbReference type="RefSeq" id="WP_043400471.1">
    <property type="nucleotide sequence ID" value="NZ_JXST01000008.1"/>
</dbReference>
<evidence type="ECO:0000313" key="2">
    <source>
        <dbReference type="EMBL" id="KIU17456.1"/>
    </source>
</evidence>
<dbReference type="Gene3D" id="3.40.630.10">
    <property type="entry name" value="Zn peptidases"/>
    <property type="match status" value="1"/>
</dbReference>
<evidence type="ECO:0000313" key="3">
    <source>
        <dbReference type="Proteomes" id="UP000032221"/>
    </source>
</evidence>
<feature type="chain" id="PRO_5002247903" description="DUF5078 domain-containing protein" evidence="1">
    <location>
        <begin position="32"/>
        <end position="156"/>
    </location>
</feature>
<dbReference type="PATRIC" id="fig|280871.6.peg.1521"/>
<evidence type="ECO:0008006" key="4">
    <source>
        <dbReference type="Google" id="ProtNLM"/>
    </source>
</evidence>
<dbReference type="InterPro" id="IPR031702">
    <property type="entry name" value="DUF5078"/>
</dbReference>
<proteinExistence type="predicted"/>
<dbReference type="Proteomes" id="UP000032221">
    <property type="component" value="Unassembled WGS sequence"/>
</dbReference>
<keyword evidence="3" id="KW-1185">Reference proteome</keyword>
<gene>
    <name evidence="2" type="ORF">TL10_07350</name>
</gene>
<name>A0A0D1LNC3_9MYCO</name>
<accession>A0A0D1LNC3</accession>
<reference evidence="2 3" key="1">
    <citation type="submission" date="2015-01" db="EMBL/GenBank/DDBJ databases">
        <title>Genome sequence of Mycobacterium llatzerense and Mycobacterium immunogenum recovered from brain abscess.</title>
        <authorList>
            <person name="Greninger A.L."/>
            <person name="Langelier C."/>
            <person name="Cunningham G."/>
            <person name="Chiu C.Y."/>
            <person name="Miller S."/>
        </authorList>
    </citation>
    <scope>NUCLEOTIDE SEQUENCE [LARGE SCALE GENOMIC DNA]</scope>
    <source>
        <strain evidence="2 3">CLUC14</strain>
    </source>
</reference>
<comment type="caution">
    <text evidence="2">The sequence shown here is derived from an EMBL/GenBank/DDBJ whole genome shotgun (WGS) entry which is preliminary data.</text>
</comment>
<organism evidence="2 3">
    <name type="scientific">Mycolicibacterium llatzerense</name>
    <dbReference type="NCBI Taxonomy" id="280871"/>
    <lineage>
        <taxon>Bacteria</taxon>
        <taxon>Bacillati</taxon>
        <taxon>Actinomycetota</taxon>
        <taxon>Actinomycetes</taxon>
        <taxon>Mycobacteriales</taxon>
        <taxon>Mycobacteriaceae</taxon>
        <taxon>Mycolicibacterium</taxon>
    </lineage>
</organism>
<dbReference type="EMBL" id="JXST01000008">
    <property type="protein sequence ID" value="KIU17456.1"/>
    <property type="molecule type" value="Genomic_DNA"/>
</dbReference>
<evidence type="ECO:0000256" key="1">
    <source>
        <dbReference type="SAM" id="SignalP"/>
    </source>
</evidence>